<comment type="caution">
    <text evidence="2">The sequence shown here is derived from an EMBL/GenBank/DDBJ whole genome shotgun (WGS) entry which is preliminary data.</text>
</comment>
<feature type="compositionally biased region" description="Basic and acidic residues" evidence="1">
    <location>
        <begin position="74"/>
        <end position="85"/>
    </location>
</feature>
<evidence type="ECO:0000313" key="2">
    <source>
        <dbReference type="EMBL" id="KAF0750813.1"/>
    </source>
</evidence>
<protein>
    <submittedName>
        <fullName evidence="2">Transposon Ty3-I Gag-Pol polyprotein</fullName>
    </submittedName>
</protein>
<dbReference type="Proteomes" id="UP000478052">
    <property type="component" value="Unassembled WGS sequence"/>
</dbReference>
<feature type="compositionally biased region" description="Acidic residues" evidence="1">
    <location>
        <begin position="8"/>
        <end position="18"/>
    </location>
</feature>
<dbReference type="EMBL" id="VUJU01005584">
    <property type="protein sequence ID" value="KAF0750813.1"/>
    <property type="molecule type" value="Genomic_DNA"/>
</dbReference>
<reference evidence="2 3" key="1">
    <citation type="submission" date="2019-08" db="EMBL/GenBank/DDBJ databases">
        <title>Whole genome of Aphis craccivora.</title>
        <authorList>
            <person name="Voronova N.V."/>
            <person name="Shulinski R.S."/>
            <person name="Bandarenka Y.V."/>
            <person name="Zhorov D.G."/>
            <person name="Warner D."/>
        </authorList>
    </citation>
    <scope>NUCLEOTIDE SEQUENCE [LARGE SCALE GENOMIC DNA]</scope>
    <source>
        <strain evidence="2">180601</strain>
        <tissue evidence="2">Whole Body</tissue>
    </source>
</reference>
<accession>A0A6G0Y7W9</accession>
<name>A0A6G0Y7W9_APHCR</name>
<evidence type="ECO:0000313" key="3">
    <source>
        <dbReference type="Proteomes" id="UP000478052"/>
    </source>
</evidence>
<dbReference type="AlphaFoldDB" id="A0A6G0Y7W9"/>
<gene>
    <name evidence="2" type="ORF">FWK35_00011773</name>
</gene>
<proteinExistence type="predicted"/>
<organism evidence="2 3">
    <name type="scientific">Aphis craccivora</name>
    <name type="common">Cowpea aphid</name>
    <dbReference type="NCBI Taxonomy" id="307492"/>
    <lineage>
        <taxon>Eukaryota</taxon>
        <taxon>Metazoa</taxon>
        <taxon>Ecdysozoa</taxon>
        <taxon>Arthropoda</taxon>
        <taxon>Hexapoda</taxon>
        <taxon>Insecta</taxon>
        <taxon>Pterygota</taxon>
        <taxon>Neoptera</taxon>
        <taxon>Paraneoptera</taxon>
        <taxon>Hemiptera</taxon>
        <taxon>Sternorrhyncha</taxon>
        <taxon>Aphidomorpha</taxon>
        <taxon>Aphidoidea</taxon>
        <taxon>Aphididae</taxon>
        <taxon>Aphidini</taxon>
        <taxon>Aphis</taxon>
        <taxon>Aphis</taxon>
    </lineage>
</organism>
<feature type="region of interest" description="Disordered" evidence="1">
    <location>
        <begin position="1"/>
        <end position="98"/>
    </location>
</feature>
<sequence>MNTLLDFFSDEEEDEDPSDNGSRPASKRKGISKLYGWRLGKESEETGPEEFSTGENRQEPKSSGRKFHLPEVNVRSEELSDENHRASGKTRRKHRSHPRKLIESDVSIKIVWMVNGRAREITEFVEFRAKIVDLKASFRAAVLDDLIGDVFLDLDFLLEQQVAWDYNGCRIHLRRERRRVEEIKLARTQVTQGSKSSGSKCLWVLPREKQGDFRDMEKQGFVEPSIPQWAAPVVLVKKKDG</sequence>
<feature type="compositionally biased region" description="Basic residues" evidence="1">
    <location>
        <begin position="86"/>
        <end position="98"/>
    </location>
</feature>
<dbReference type="Gene3D" id="3.10.10.10">
    <property type="entry name" value="HIV Type 1 Reverse Transcriptase, subunit A, domain 1"/>
    <property type="match status" value="1"/>
</dbReference>
<keyword evidence="3" id="KW-1185">Reference proteome</keyword>
<evidence type="ECO:0000256" key="1">
    <source>
        <dbReference type="SAM" id="MobiDB-lite"/>
    </source>
</evidence>